<keyword evidence="3" id="KW-1185">Reference proteome</keyword>
<evidence type="ECO:0000313" key="3">
    <source>
        <dbReference type="Proteomes" id="UP000494120"/>
    </source>
</evidence>
<dbReference type="Proteomes" id="UP000494120">
    <property type="component" value="Unassembled WGS sequence"/>
</dbReference>
<protein>
    <submittedName>
        <fullName evidence="2">Uncharacterized protein</fullName>
    </submittedName>
</protein>
<evidence type="ECO:0000256" key="1">
    <source>
        <dbReference type="SAM" id="MobiDB-lite"/>
    </source>
</evidence>
<sequence>MSEGRSGSTHALPLRYRGSIGEGGLSVRKEEPAMTLIRPHRVAPH</sequence>
<evidence type="ECO:0000313" key="2">
    <source>
        <dbReference type="EMBL" id="VWC53180.1"/>
    </source>
</evidence>
<comment type="caution">
    <text evidence="2">The sequence shown here is derived from an EMBL/GenBank/DDBJ whole genome shotgun (WGS) entry which is preliminary data.</text>
</comment>
<feature type="region of interest" description="Disordered" evidence="1">
    <location>
        <begin position="1"/>
        <end position="26"/>
    </location>
</feature>
<organism evidence="2 3">
    <name type="scientific">Burkholderia aenigmatica</name>
    <dbReference type="NCBI Taxonomy" id="2015348"/>
    <lineage>
        <taxon>Bacteria</taxon>
        <taxon>Pseudomonadati</taxon>
        <taxon>Pseudomonadota</taxon>
        <taxon>Betaproteobacteria</taxon>
        <taxon>Burkholderiales</taxon>
        <taxon>Burkholderiaceae</taxon>
        <taxon>Burkholderia</taxon>
        <taxon>Burkholderia cepacia complex</taxon>
    </lineage>
</organism>
<proteinExistence type="predicted"/>
<accession>A0ABY6XKV3</accession>
<reference evidence="2 3" key="1">
    <citation type="submission" date="2019-09" db="EMBL/GenBank/DDBJ databases">
        <authorList>
            <person name="Depoorter E."/>
        </authorList>
    </citation>
    <scope>NUCLEOTIDE SEQUENCE [LARGE SCALE GENOMIC DNA]</scope>
    <source>
        <strain evidence="2 3">R-17378</strain>
    </source>
</reference>
<name>A0ABY6XKV3_9BURK</name>
<gene>
    <name evidence="2" type="ORF">BLA17378_01145</name>
</gene>
<dbReference type="EMBL" id="CABVQG010000003">
    <property type="protein sequence ID" value="VWC53180.1"/>
    <property type="molecule type" value="Genomic_DNA"/>
</dbReference>